<protein>
    <submittedName>
        <fullName evidence="1">Uncharacterized protein</fullName>
    </submittedName>
</protein>
<sequence>MRIERDSRGDYVLDPDELAIKLRLSADELRRRMKVGLVTSLVEAGQGEDAGLCRLTVRCGGAVWRAVVGGDGSIIREETGGQSETSPRVRPT</sequence>
<evidence type="ECO:0000313" key="1">
    <source>
        <dbReference type="EMBL" id="MPR27742.1"/>
    </source>
</evidence>
<dbReference type="InterPro" id="IPR045389">
    <property type="entry name" value="DUF6522"/>
</dbReference>
<dbReference type="AlphaFoldDB" id="A0A5N7ML07"/>
<gene>
    <name evidence="1" type="ORF">FS320_21875</name>
</gene>
<proteinExistence type="predicted"/>
<evidence type="ECO:0000313" key="2">
    <source>
        <dbReference type="Proteomes" id="UP000403266"/>
    </source>
</evidence>
<name>A0A5N7ML07_9HYPH</name>
<keyword evidence="2" id="KW-1185">Reference proteome</keyword>
<reference evidence="1 2" key="1">
    <citation type="journal article" date="2019" name="Syst. Appl. Microbiol.">
        <title>Microvirga tunisiensis sp. nov., a root nodule symbiotic bacterium isolated from Lupinus micranthus and L. luteus grown in Northern Tunisia.</title>
        <authorList>
            <person name="Msaddak A."/>
            <person name="Rejili M."/>
            <person name="Duran D."/>
            <person name="Mars M."/>
            <person name="Palacios J.M."/>
            <person name="Ruiz-Argueso T."/>
            <person name="Rey L."/>
            <person name="Imperial J."/>
        </authorList>
    </citation>
    <scope>NUCLEOTIDE SEQUENCE [LARGE SCALE GENOMIC DNA]</scope>
    <source>
        <strain evidence="1 2">Lmie10</strain>
    </source>
</reference>
<dbReference type="RefSeq" id="WP_152714057.1">
    <property type="nucleotide sequence ID" value="NZ_VOSJ01000818.1"/>
</dbReference>
<dbReference type="EMBL" id="VOSK01000104">
    <property type="protein sequence ID" value="MPR27742.1"/>
    <property type="molecule type" value="Genomic_DNA"/>
</dbReference>
<accession>A0A5N7ML07</accession>
<comment type="caution">
    <text evidence="1">The sequence shown here is derived from an EMBL/GenBank/DDBJ whole genome shotgun (WGS) entry which is preliminary data.</text>
</comment>
<organism evidence="1 2">
    <name type="scientific">Microvirga tunisiensis</name>
    <dbReference type="NCBI Taxonomy" id="2108360"/>
    <lineage>
        <taxon>Bacteria</taxon>
        <taxon>Pseudomonadati</taxon>
        <taxon>Pseudomonadota</taxon>
        <taxon>Alphaproteobacteria</taxon>
        <taxon>Hyphomicrobiales</taxon>
        <taxon>Methylobacteriaceae</taxon>
        <taxon>Microvirga</taxon>
    </lineage>
</organism>
<dbReference type="Pfam" id="PF20132">
    <property type="entry name" value="DUF6522"/>
    <property type="match status" value="1"/>
</dbReference>
<dbReference type="Proteomes" id="UP000403266">
    <property type="component" value="Unassembled WGS sequence"/>
</dbReference>